<evidence type="ECO:0000259" key="2">
    <source>
        <dbReference type="PROSITE" id="PS51746"/>
    </source>
</evidence>
<dbReference type="InterPro" id="IPR015655">
    <property type="entry name" value="PP2C"/>
</dbReference>
<dbReference type="AlphaFoldDB" id="A0A834GIG9"/>
<dbReference type="SMART" id="SM00332">
    <property type="entry name" value="PP2Cc"/>
    <property type="match status" value="1"/>
</dbReference>
<dbReference type="CDD" id="cd00143">
    <property type="entry name" value="PP2Cc"/>
    <property type="match status" value="1"/>
</dbReference>
<feature type="compositionally biased region" description="Polar residues" evidence="1">
    <location>
        <begin position="41"/>
        <end position="51"/>
    </location>
</feature>
<organism evidence="3 4">
    <name type="scientific">Rhododendron simsii</name>
    <name type="common">Sims's rhododendron</name>
    <dbReference type="NCBI Taxonomy" id="118357"/>
    <lineage>
        <taxon>Eukaryota</taxon>
        <taxon>Viridiplantae</taxon>
        <taxon>Streptophyta</taxon>
        <taxon>Embryophyta</taxon>
        <taxon>Tracheophyta</taxon>
        <taxon>Spermatophyta</taxon>
        <taxon>Magnoliopsida</taxon>
        <taxon>eudicotyledons</taxon>
        <taxon>Gunneridae</taxon>
        <taxon>Pentapetalae</taxon>
        <taxon>asterids</taxon>
        <taxon>Ericales</taxon>
        <taxon>Ericaceae</taxon>
        <taxon>Ericoideae</taxon>
        <taxon>Rhodoreae</taxon>
        <taxon>Rhododendron</taxon>
    </lineage>
</organism>
<dbReference type="InterPro" id="IPR036457">
    <property type="entry name" value="PPM-type-like_dom_sf"/>
</dbReference>
<feature type="domain" description="PPM-type phosphatase" evidence="2">
    <location>
        <begin position="84"/>
        <end position="466"/>
    </location>
</feature>
<dbReference type="Gene3D" id="3.60.40.10">
    <property type="entry name" value="PPM-type phosphatase domain"/>
    <property type="match status" value="1"/>
</dbReference>
<dbReference type="PANTHER" id="PTHR13832:SF699">
    <property type="entry name" value="INTEGRIN-LINKED KINASE-ASSOCIATED SERINE_THREONINE PHOSPHATASE 2C"/>
    <property type="match status" value="1"/>
</dbReference>
<dbReference type="Proteomes" id="UP000626092">
    <property type="component" value="Unassembled WGS sequence"/>
</dbReference>
<dbReference type="PROSITE" id="PS51746">
    <property type="entry name" value="PPM_2"/>
    <property type="match status" value="1"/>
</dbReference>
<protein>
    <recommendedName>
        <fullName evidence="2">PPM-type phosphatase domain-containing protein</fullName>
    </recommendedName>
</protein>
<sequence length="469" mass="51531">MSDESNSPANNENLSVESKDKQEGEFGDSGSVTKKPRTDDAFNSQQDQGSETSKEGTERNSYLHGSSERKEENPSVDEVGFQIEAEAAEDKGSRHTMEDAWVVLPDASLDFPGKLRCAHYAIYDGHGGRLAAEYAQKHLHKDVLSAGLPHGYLYLVCILLAYPRRFVSSWLFFLLTTPLAGHSLCQQFFWLDALCAHCLALLLTPSSGDRVSDPKFGNSLDVKAAKRAILDGFRRTDETLIQESAAVYDLECYGYEFLVLSLIRVKSQITDEFSLLDLFHCPLGTGIGGWQEGATAVCVWVLGQTVFVANIGDAKAVVARSSAADGFKNTLDGVTPLKAIVLTREHKAIYPQERARIQKAGGSVSSNGRLLGRLEVSRAFGDRQFKKVGVIATPDIHSFNLTERDHFIILGCDGLWGVFGPSDAVEFVHKLLKEGLAVAAVSRRLVREAVRERLCKDNCTAIVIAFKRK</sequence>
<dbReference type="GO" id="GO:0004722">
    <property type="term" value="F:protein serine/threonine phosphatase activity"/>
    <property type="evidence" value="ECO:0007669"/>
    <property type="project" value="InterPro"/>
</dbReference>
<feature type="region of interest" description="Disordered" evidence="1">
    <location>
        <begin position="1"/>
        <end position="76"/>
    </location>
</feature>
<dbReference type="SUPFAM" id="SSF81606">
    <property type="entry name" value="PP2C-like"/>
    <property type="match status" value="1"/>
</dbReference>
<dbReference type="OrthoDB" id="10264738at2759"/>
<reference evidence="3" key="1">
    <citation type="submission" date="2019-11" db="EMBL/GenBank/DDBJ databases">
        <authorList>
            <person name="Liu Y."/>
            <person name="Hou J."/>
            <person name="Li T.-Q."/>
            <person name="Guan C.-H."/>
            <person name="Wu X."/>
            <person name="Wu H.-Z."/>
            <person name="Ling F."/>
            <person name="Zhang R."/>
            <person name="Shi X.-G."/>
            <person name="Ren J.-P."/>
            <person name="Chen E.-F."/>
            <person name="Sun J.-M."/>
        </authorList>
    </citation>
    <scope>NUCLEOTIDE SEQUENCE</scope>
    <source>
        <strain evidence="3">Adult_tree_wgs_1</strain>
        <tissue evidence="3">Leaves</tissue>
    </source>
</reference>
<accession>A0A834GIG9</accession>
<dbReference type="Pfam" id="PF00481">
    <property type="entry name" value="PP2C"/>
    <property type="match status" value="1"/>
</dbReference>
<evidence type="ECO:0000313" key="4">
    <source>
        <dbReference type="Proteomes" id="UP000626092"/>
    </source>
</evidence>
<evidence type="ECO:0000256" key="1">
    <source>
        <dbReference type="SAM" id="MobiDB-lite"/>
    </source>
</evidence>
<dbReference type="PANTHER" id="PTHR13832">
    <property type="entry name" value="PROTEIN PHOSPHATASE 2C"/>
    <property type="match status" value="1"/>
</dbReference>
<comment type="caution">
    <text evidence="3">The sequence shown here is derived from an EMBL/GenBank/DDBJ whole genome shotgun (WGS) entry which is preliminary data.</text>
</comment>
<keyword evidence="4" id="KW-1185">Reference proteome</keyword>
<gene>
    <name evidence="3" type="ORF">RHSIM_Rhsim08G0129400</name>
</gene>
<evidence type="ECO:0000313" key="3">
    <source>
        <dbReference type="EMBL" id="KAF7135528.1"/>
    </source>
</evidence>
<name>A0A834GIG9_RHOSS</name>
<dbReference type="InterPro" id="IPR001932">
    <property type="entry name" value="PPM-type_phosphatase-like_dom"/>
</dbReference>
<feature type="compositionally biased region" description="Polar residues" evidence="1">
    <location>
        <begin position="1"/>
        <end position="16"/>
    </location>
</feature>
<dbReference type="EMBL" id="WJXA01000008">
    <property type="protein sequence ID" value="KAF7135528.1"/>
    <property type="molecule type" value="Genomic_DNA"/>
</dbReference>
<proteinExistence type="predicted"/>